<evidence type="ECO:0000256" key="1">
    <source>
        <dbReference type="SAM" id="SignalP"/>
    </source>
</evidence>
<dbReference type="WBParaSite" id="DME_0000725001-mRNA-1">
    <property type="protein sequence ID" value="DME_0000725001-mRNA-1"/>
    <property type="gene ID" value="DME_0000725001"/>
</dbReference>
<dbReference type="Proteomes" id="UP000038040">
    <property type="component" value="Unplaced"/>
</dbReference>
<gene>
    <name evidence="2" type="ORF">DME_LOCUS9918</name>
</gene>
<feature type="signal peptide" evidence="1">
    <location>
        <begin position="1"/>
        <end position="18"/>
    </location>
</feature>
<evidence type="ECO:0000313" key="5">
    <source>
        <dbReference type="WBParaSite" id="DME_0000725001-mRNA-1"/>
    </source>
</evidence>
<keyword evidence="4" id="KW-1185">Reference proteome</keyword>
<proteinExistence type="predicted"/>
<keyword evidence="1" id="KW-0732">Signal</keyword>
<reference evidence="2 4" key="2">
    <citation type="submission" date="2018-11" db="EMBL/GenBank/DDBJ databases">
        <authorList>
            <consortium name="Pathogen Informatics"/>
        </authorList>
    </citation>
    <scope>NUCLEOTIDE SEQUENCE [LARGE SCALE GENOMIC DNA]</scope>
</reference>
<evidence type="ECO:0000313" key="3">
    <source>
        <dbReference type="Proteomes" id="UP000038040"/>
    </source>
</evidence>
<sequence length="87" mass="9679">MLVIFLIIVGLIANSVDCANKCHSSMTDKEREIIGCPLISARSIEDDNCDVDWDKVTRCLNKERGLVRIIFVEAKPVASVEPTETDD</sequence>
<reference evidence="5" key="1">
    <citation type="submission" date="2017-02" db="UniProtKB">
        <authorList>
            <consortium name="WormBaseParasite"/>
        </authorList>
    </citation>
    <scope>IDENTIFICATION</scope>
</reference>
<evidence type="ECO:0000313" key="2">
    <source>
        <dbReference type="EMBL" id="VDN59945.1"/>
    </source>
</evidence>
<evidence type="ECO:0000313" key="4">
    <source>
        <dbReference type="Proteomes" id="UP000274756"/>
    </source>
</evidence>
<protein>
    <submittedName>
        <fullName evidence="2 5">Uncharacterized protein</fullName>
    </submittedName>
</protein>
<name>A0A0N4UI36_DRAME</name>
<organism evidence="3 5">
    <name type="scientific">Dracunculus medinensis</name>
    <name type="common">Guinea worm</name>
    <dbReference type="NCBI Taxonomy" id="318479"/>
    <lineage>
        <taxon>Eukaryota</taxon>
        <taxon>Metazoa</taxon>
        <taxon>Ecdysozoa</taxon>
        <taxon>Nematoda</taxon>
        <taxon>Chromadorea</taxon>
        <taxon>Rhabditida</taxon>
        <taxon>Spirurina</taxon>
        <taxon>Dracunculoidea</taxon>
        <taxon>Dracunculidae</taxon>
        <taxon>Dracunculus</taxon>
    </lineage>
</organism>
<accession>A0A0N4UI36</accession>
<dbReference type="EMBL" id="UYYG01001196">
    <property type="protein sequence ID" value="VDN59945.1"/>
    <property type="molecule type" value="Genomic_DNA"/>
</dbReference>
<dbReference type="Proteomes" id="UP000274756">
    <property type="component" value="Unassembled WGS sequence"/>
</dbReference>
<feature type="chain" id="PRO_5033229978" evidence="1">
    <location>
        <begin position="19"/>
        <end position="87"/>
    </location>
</feature>
<dbReference type="AlphaFoldDB" id="A0A0N4UI36"/>